<name>A0ABM7G882_9SPHN</name>
<evidence type="ECO:0000313" key="1">
    <source>
        <dbReference type="EMBL" id="BBF71139.1"/>
    </source>
</evidence>
<accession>A0ABM7G882</accession>
<reference evidence="1" key="1">
    <citation type="submission" date="2018-07" db="EMBL/GenBank/DDBJ databases">
        <title>Complete genome sequence of Sphingomonas bisphenolicum strain AO1, a bisphenol A degradative bacterium isolated from Japanese farm field.</title>
        <authorList>
            <person name="Murakami M."/>
            <person name="Koh M."/>
            <person name="Koba S."/>
            <person name="Matsumura Y."/>
        </authorList>
    </citation>
    <scope>NUCLEOTIDE SEQUENCE</scope>
    <source>
        <strain evidence="1">AO1</strain>
    </source>
</reference>
<sequence>MATELLVDGMLSGTGIRDAINGGYVDPKSIGLSEQLACGLTSWLARYEDAHFAGFPDDLVAELDKNGMALASRIREELTGTTVGYFSNGLMRRLD</sequence>
<gene>
    <name evidence="1" type="ORF">SBA_ch1_33390</name>
</gene>
<keyword evidence="2" id="KW-1185">Reference proteome</keyword>
<dbReference type="RefSeq" id="WP_261935251.1">
    <property type="nucleotide sequence ID" value="NZ_AP018817.1"/>
</dbReference>
<dbReference type="EMBL" id="AP018817">
    <property type="protein sequence ID" value="BBF71139.1"/>
    <property type="molecule type" value="Genomic_DNA"/>
</dbReference>
<protein>
    <submittedName>
        <fullName evidence="1">Uncharacterized protein</fullName>
    </submittedName>
</protein>
<proteinExistence type="predicted"/>
<organism evidence="1 2">
    <name type="scientific">Sphingomonas bisphenolicum</name>
    <dbReference type="NCBI Taxonomy" id="296544"/>
    <lineage>
        <taxon>Bacteria</taxon>
        <taxon>Pseudomonadati</taxon>
        <taxon>Pseudomonadota</taxon>
        <taxon>Alphaproteobacteria</taxon>
        <taxon>Sphingomonadales</taxon>
        <taxon>Sphingomonadaceae</taxon>
        <taxon>Sphingomonas</taxon>
    </lineage>
</organism>
<evidence type="ECO:0000313" key="2">
    <source>
        <dbReference type="Proteomes" id="UP001059971"/>
    </source>
</evidence>
<dbReference type="Proteomes" id="UP001059971">
    <property type="component" value="Chromosome 1"/>
</dbReference>